<keyword evidence="3" id="KW-0731">Sigma factor</keyword>
<dbReference type="InterPro" id="IPR007627">
    <property type="entry name" value="RNA_pol_sigma70_r2"/>
</dbReference>
<keyword evidence="8" id="KW-1185">Reference proteome</keyword>
<dbReference type="PANTHER" id="PTHR43133">
    <property type="entry name" value="RNA POLYMERASE ECF-TYPE SIGMA FACTO"/>
    <property type="match status" value="1"/>
</dbReference>
<keyword evidence="4" id="KW-0804">Transcription</keyword>
<dbReference type="Pfam" id="PF04542">
    <property type="entry name" value="Sigma70_r2"/>
    <property type="match status" value="1"/>
</dbReference>
<dbReference type="Gene3D" id="1.10.10.10">
    <property type="entry name" value="Winged helix-like DNA-binding domain superfamily/Winged helix DNA-binding domain"/>
    <property type="match status" value="1"/>
</dbReference>
<accession>A0ABV3QMB7</accession>
<comment type="similarity">
    <text evidence="1">Belongs to the sigma-70 factor family. ECF subfamily.</text>
</comment>
<dbReference type="Pfam" id="PF08281">
    <property type="entry name" value="Sigma70_r4_2"/>
    <property type="match status" value="1"/>
</dbReference>
<evidence type="ECO:0000313" key="8">
    <source>
        <dbReference type="Proteomes" id="UP001556170"/>
    </source>
</evidence>
<organism evidence="7 8">
    <name type="scientific">Rhodanobacter geophilus</name>
    <dbReference type="NCBI Taxonomy" id="3162488"/>
    <lineage>
        <taxon>Bacteria</taxon>
        <taxon>Pseudomonadati</taxon>
        <taxon>Pseudomonadota</taxon>
        <taxon>Gammaproteobacteria</taxon>
        <taxon>Lysobacterales</taxon>
        <taxon>Rhodanobacteraceae</taxon>
        <taxon>Rhodanobacter</taxon>
    </lineage>
</organism>
<evidence type="ECO:0000256" key="3">
    <source>
        <dbReference type="ARBA" id="ARBA00023082"/>
    </source>
</evidence>
<gene>
    <name evidence="7" type="ORF">ABQJ56_03900</name>
</gene>
<evidence type="ECO:0000259" key="6">
    <source>
        <dbReference type="Pfam" id="PF08281"/>
    </source>
</evidence>
<protein>
    <submittedName>
        <fullName evidence="7">RNA polymerase sigma factor</fullName>
    </submittedName>
</protein>
<reference evidence="7 8" key="1">
    <citation type="submission" date="2024-06" db="EMBL/GenBank/DDBJ databases">
        <authorList>
            <person name="Woo H."/>
        </authorList>
    </citation>
    <scope>NUCLEOTIDE SEQUENCE [LARGE SCALE GENOMIC DNA]</scope>
    <source>
        <strain evidence="7 8">S2-g</strain>
    </source>
</reference>
<proteinExistence type="inferred from homology"/>
<dbReference type="RefSeq" id="WP_367843668.1">
    <property type="nucleotide sequence ID" value="NZ_JBFOHL010000002.1"/>
</dbReference>
<sequence length="240" mass="26780">MSEHAHAIAYATLSDDELVVLARRGQHEAFRHIMQRGNQRLFRVARAVLNDDAEAEDALQDAYTHAFEHLDGFRGEANVLTWMTRIVLNEAYARRRRRRATVDVAHIEAAQQDEGRVLAFPSRFGIEDPATHVARAQLRELAEHAIEALPEPFRVVFVLREIEGCSVEETATALGIRAETVKTRLHRARRLLHEALHDSLAGALADAFPFLGPRCARITEAVLRRMGAGVAPDGHAPPGR</sequence>
<comment type="caution">
    <text evidence="7">The sequence shown here is derived from an EMBL/GenBank/DDBJ whole genome shotgun (WGS) entry which is preliminary data.</text>
</comment>
<evidence type="ECO:0000256" key="2">
    <source>
        <dbReference type="ARBA" id="ARBA00023015"/>
    </source>
</evidence>
<name>A0ABV3QMB7_9GAMM</name>
<keyword evidence="2" id="KW-0805">Transcription regulation</keyword>
<dbReference type="InterPro" id="IPR039425">
    <property type="entry name" value="RNA_pol_sigma-70-like"/>
</dbReference>
<feature type="domain" description="RNA polymerase sigma-70 region 2" evidence="5">
    <location>
        <begin position="39"/>
        <end position="100"/>
    </location>
</feature>
<dbReference type="InterPro" id="IPR013249">
    <property type="entry name" value="RNA_pol_sigma70_r4_t2"/>
</dbReference>
<dbReference type="NCBIfam" id="TIGR02937">
    <property type="entry name" value="sigma70-ECF"/>
    <property type="match status" value="1"/>
</dbReference>
<dbReference type="InterPro" id="IPR013325">
    <property type="entry name" value="RNA_pol_sigma_r2"/>
</dbReference>
<feature type="domain" description="RNA polymerase sigma factor 70 region 4 type 2" evidence="6">
    <location>
        <begin position="141"/>
        <end position="192"/>
    </location>
</feature>
<evidence type="ECO:0000259" key="5">
    <source>
        <dbReference type="Pfam" id="PF04542"/>
    </source>
</evidence>
<dbReference type="NCBIfam" id="NF008888">
    <property type="entry name" value="PRK11922.1"/>
    <property type="match status" value="1"/>
</dbReference>
<dbReference type="EMBL" id="JBFOHL010000002">
    <property type="protein sequence ID" value="MEW9623368.1"/>
    <property type="molecule type" value="Genomic_DNA"/>
</dbReference>
<dbReference type="CDD" id="cd06171">
    <property type="entry name" value="Sigma70_r4"/>
    <property type="match status" value="1"/>
</dbReference>
<dbReference type="InterPro" id="IPR014284">
    <property type="entry name" value="RNA_pol_sigma-70_dom"/>
</dbReference>
<evidence type="ECO:0000256" key="1">
    <source>
        <dbReference type="ARBA" id="ARBA00010641"/>
    </source>
</evidence>
<dbReference type="Gene3D" id="1.10.1740.10">
    <property type="match status" value="1"/>
</dbReference>
<evidence type="ECO:0000256" key="4">
    <source>
        <dbReference type="ARBA" id="ARBA00023163"/>
    </source>
</evidence>
<dbReference type="InterPro" id="IPR013324">
    <property type="entry name" value="RNA_pol_sigma_r3/r4-like"/>
</dbReference>
<dbReference type="SUPFAM" id="SSF88659">
    <property type="entry name" value="Sigma3 and sigma4 domains of RNA polymerase sigma factors"/>
    <property type="match status" value="1"/>
</dbReference>
<evidence type="ECO:0000313" key="7">
    <source>
        <dbReference type="EMBL" id="MEW9623368.1"/>
    </source>
</evidence>
<dbReference type="PANTHER" id="PTHR43133:SF51">
    <property type="entry name" value="RNA POLYMERASE SIGMA FACTOR"/>
    <property type="match status" value="1"/>
</dbReference>
<dbReference type="Proteomes" id="UP001556170">
    <property type="component" value="Unassembled WGS sequence"/>
</dbReference>
<dbReference type="InterPro" id="IPR036388">
    <property type="entry name" value="WH-like_DNA-bd_sf"/>
</dbReference>
<dbReference type="SUPFAM" id="SSF88946">
    <property type="entry name" value="Sigma2 domain of RNA polymerase sigma factors"/>
    <property type="match status" value="1"/>
</dbReference>